<dbReference type="AlphaFoldDB" id="A0A9D3M220"/>
<proteinExistence type="inferred from homology"/>
<feature type="compositionally biased region" description="Low complexity" evidence="2">
    <location>
        <begin position="520"/>
        <end position="558"/>
    </location>
</feature>
<name>A0A9D3M220_ANGAN</name>
<dbReference type="SMART" id="SM01272">
    <property type="entry name" value="LsmAD"/>
    <property type="match status" value="1"/>
</dbReference>
<feature type="region of interest" description="Disordered" evidence="2">
    <location>
        <begin position="1"/>
        <end position="46"/>
    </location>
</feature>
<reference evidence="4" key="1">
    <citation type="submission" date="2021-01" db="EMBL/GenBank/DDBJ databases">
        <title>A chromosome-scale assembly of European eel, Anguilla anguilla.</title>
        <authorList>
            <person name="Henkel C."/>
            <person name="Jong-Raadsen S.A."/>
            <person name="Dufour S."/>
            <person name="Weltzien F.-A."/>
            <person name="Palstra A.P."/>
            <person name="Pelster B."/>
            <person name="Spaink H.P."/>
            <person name="Van Den Thillart G.E."/>
            <person name="Jansen H."/>
            <person name="Zahm M."/>
            <person name="Klopp C."/>
            <person name="Cedric C."/>
            <person name="Louis A."/>
            <person name="Berthelot C."/>
            <person name="Parey E."/>
            <person name="Roest Crollius H."/>
            <person name="Montfort J."/>
            <person name="Robinson-Rechavi M."/>
            <person name="Bucao C."/>
            <person name="Bouchez O."/>
            <person name="Gislard M."/>
            <person name="Lluch J."/>
            <person name="Milhes M."/>
            <person name="Lampietro C."/>
            <person name="Lopez Roques C."/>
            <person name="Donnadieu C."/>
            <person name="Braasch I."/>
            <person name="Desvignes T."/>
            <person name="Postlethwait J."/>
            <person name="Bobe J."/>
            <person name="Guiguen Y."/>
            <person name="Dirks R."/>
        </authorList>
    </citation>
    <scope>NUCLEOTIDE SEQUENCE</scope>
    <source>
        <strain evidence="4">Tag_6206</strain>
        <tissue evidence="4">Liver</tissue>
    </source>
</reference>
<accession>A0A9D3M220</accession>
<evidence type="ECO:0000259" key="3">
    <source>
        <dbReference type="PROSITE" id="PS52002"/>
    </source>
</evidence>
<dbReference type="Proteomes" id="UP001044222">
    <property type="component" value="Chromosome 10"/>
</dbReference>
<feature type="region of interest" description="Disordered" evidence="2">
    <location>
        <begin position="451"/>
        <end position="603"/>
    </location>
</feature>
<dbReference type="PROSITE" id="PS52002">
    <property type="entry name" value="SM"/>
    <property type="match status" value="1"/>
</dbReference>
<feature type="region of interest" description="Disordered" evidence="2">
    <location>
        <begin position="168"/>
        <end position="195"/>
    </location>
</feature>
<comment type="caution">
    <text evidence="4">The sequence shown here is derived from an EMBL/GenBank/DDBJ whole genome shotgun (WGS) entry which is preliminary data.</text>
</comment>
<feature type="compositionally biased region" description="Polar residues" evidence="2">
    <location>
        <begin position="486"/>
        <end position="505"/>
    </location>
</feature>
<feature type="compositionally biased region" description="Pro residues" evidence="2">
    <location>
        <begin position="323"/>
        <end position="334"/>
    </location>
</feature>
<dbReference type="GO" id="GO:0010494">
    <property type="term" value="C:cytoplasmic stress granule"/>
    <property type="evidence" value="ECO:0007669"/>
    <property type="project" value="TreeGrafter"/>
</dbReference>
<feature type="compositionally biased region" description="Low complexity" evidence="2">
    <location>
        <begin position="354"/>
        <end position="373"/>
    </location>
</feature>
<dbReference type="PANTHER" id="PTHR12854:SF11">
    <property type="entry name" value="ATAXIN-2"/>
    <property type="match status" value="1"/>
</dbReference>
<feature type="compositionally biased region" description="Polar residues" evidence="2">
    <location>
        <begin position="186"/>
        <end position="195"/>
    </location>
</feature>
<dbReference type="PANTHER" id="PTHR12854">
    <property type="entry name" value="ATAXIN 2-RELATED"/>
    <property type="match status" value="1"/>
</dbReference>
<feature type="compositionally biased region" description="Basic and acidic residues" evidence="2">
    <location>
        <begin position="168"/>
        <end position="185"/>
    </location>
</feature>
<sequence>MSMKQAGGNRKPGGGSGGAAAASGAGGGGGPGGRQNLGRGRNSVKGPSSPAIAFNGVYANMRMVHVLTSVVGTKCELKVKNGVVYEGVFKTYGPECDLVLDAAHRKSSDPCLAPRREDIVESIIFKASDVVVVQFKDVDLNYARKVSSETDNFTDSAVSVSARINGEHKEKDLEPWDGGEQHGSDSLESLDTDVSNGWDPNDMFKFNEENYGVKSTYDSSLASYTVPLERDNSEEFLKREARAAQLAEEIESSATYRARVALENDDRSEEEKYTAVVRGDREPHAINSSRENKYIPPGQRNREGMSWGAGRQNSPRLAQGSSGPPPRPGPPPAPRRTTTAPAPELTSASSTEVPPGHRLAHLLPPAHLPASSQAPPPSRPGLHPHPAALRPLQALAAPSHPSPHGCPAPVSPLPKRLSTEGLSPACFLAPPALRDLTVGWMCCFLGNVPQDVTKDAADPRTHRVPSGRGGAPPGVDFISHNAPGDVSTTPPARSSPSGGTWSSVVSGAHRPRSPRQNSLGSAPSGPASMPSPQAGTAPIDPVTTPTSAVSPTAASPASNRAVTPSAEAKESRVQEARQNSPAAGKDCAKPSEAPPTSAGPSARALRLWLQITENRSTI</sequence>
<dbReference type="InterPro" id="IPR045117">
    <property type="entry name" value="ATXN2-like"/>
</dbReference>
<dbReference type="EMBL" id="JAFIRN010000010">
    <property type="protein sequence ID" value="KAG5840262.1"/>
    <property type="molecule type" value="Genomic_DNA"/>
</dbReference>
<evidence type="ECO:0000256" key="2">
    <source>
        <dbReference type="SAM" id="MobiDB-lite"/>
    </source>
</evidence>
<comment type="similarity">
    <text evidence="1">Belongs to the ataxin-2 family.</text>
</comment>
<dbReference type="InterPro" id="IPR025852">
    <property type="entry name" value="SM_dom_ATX"/>
</dbReference>
<keyword evidence="5" id="KW-1185">Reference proteome</keyword>
<organism evidence="4 5">
    <name type="scientific">Anguilla anguilla</name>
    <name type="common">European freshwater eel</name>
    <name type="synonym">Muraena anguilla</name>
    <dbReference type="NCBI Taxonomy" id="7936"/>
    <lineage>
        <taxon>Eukaryota</taxon>
        <taxon>Metazoa</taxon>
        <taxon>Chordata</taxon>
        <taxon>Craniata</taxon>
        <taxon>Vertebrata</taxon>
        <taxon>Euteleostomi</taxon>
        <taxon>Actinopterygii</taxon>
        <taxon>Neopterygii</taxon>
        <taxon>Teleostei</taxon>
        <taxon>Anguilliformes</taxon>
        <taxon>Anguillidae</taxon>
        <taxon>Anguilla</taxon>
    </lineage>
</organism>
<dbReference type="Pfam" id="PF06741">
    <property type="entry name" value="LsmAD"/>
    <property type="match status" value="1"/>
</dbReference>
<feature type="domain" description="Sm" evidence="3">
    <location>
        <begin position="62"/>
        <end position="139"/>
    </location>
</feature>
<dbReference type="Pfam" id="PF14438">
    <property type="entry name" value="SM-ATX"/>
    <property type="match status" value="1"/>
</dbReference>
<evidence type="ECO:0000313" key="5">
    <source>
        <dbReference type="Proteomes" id="UP001044222"/>
    </source>
</evidence>
<dbReference type="InterPro" id="IPR047575">
    <property type="entry name" value="Sm"/>
</dbReference>
<feature type="compositionally biased region" description="Basic and acidic residues" evidence="2">
    <location>
        <begin position="452"/>
        <end position="461"/>
    </location>
</feature>
<feature type="compositionally biased region" description="Gly residues" evidence="2">
    <location>
        <begin position="10"/>
        <end position="35"/>
    </location>
</feature>
<evidence type="ECO:0000313" key="4">
    <source>
        <dbReference type="EMBL" id="KAG5840262.1"/>
    </source>
</evidence>
<dbReference type="InterPro" id="IPR009604">
    <property type="entry name" value="LsmAD_domain"/>
</dbReference>
<gene>
    <name evidence="4" type="ORF">ANANG_G00186950</name>
</gene>
<feature type="region of interest" description="Disordered" evidence="2">
    <location>
        <begin position="261"/>
        <end position="386"/>
    </location>
</feature>
<protein>
    <recommendedName>
        <fullName evidence="3">Sm domain-containing protein</fullName>
    </recommendedName>
</protein>
<feature type="compositionally biased region" description="Basic and acidic residues" evidence="2">
    <location>
        <begin position="261"/>
        <end position="284"/>
    </location>
</feature>
<dbReference type="GO" id="GO:0034063">
    <property type="term" value="P:stress granule assembly"/>
    <property type="evidence" value="ECO:0007669"/>
    <property type="project" value="TreeGrafter"/>
</dbReference>
<evidence type="ECO:0000256" key="1">
    <source>
        <dbReference type="ARBA" id="ARBA00007503"/>
    </source>
</evidence>
<dbReference type="GO" id="GO:0003729">
    <property type="term" value="F:mRNA binding"/>
    <property type="evidence" value="ECO:0007669"/>
    <property type="project" value="TreeGrafter"/>
</dbReference>